<dbReference type="Proteomes" id="UP000077066">
    <property type="component" value="Unassembled WGS sequence"/>
</dbReference>
<keyword evidence="2" id="KW-1185">Reference proteome</keyword>
<gene>
    <name evidence="1" type="ORF">MBFIL_19490</name>
</gene>
<evidence type="ECO:0000313" key="2">
    <source>
        <dbReference type="Proteomes" id="UP000077066"/>
    </source>
</evidence>
<dbReference type="SUPFAM" id="SSF56784">
    <property type="entry name" value="HAD-like"/>
    <property type="match status" value="1"/>
</dbReference>
<dbReference type="AlphaFoldDB" id="A0A165YUA9"/>
<name>A0A165YUA9_9EURY</name>
<dbReference type="Pfam" id="PF18143">
    <property type="entry name" value="HAD_SAK_2"/>
    <property type="match status" value="1"/>
</dbReference>
<accession>A0A165YUA9</accession>
<dbReference type="InterPro" id="IPR036412">
    <property type="entry name" value="HAD-like_sf"/>
</dbReference>
<sequence>MNKIIFLDMDGVLVPFTQKRFKHLRNDEEVKELYENLEKKFGVDYTKYDKYDVGAAYYDVDESAVEELKRIIDSTGAKIVVSSDWRTYRPPEMMKDLLTMHGLGKYVIGITPWKSIDEREEEAVKGIERSYSGRSGEILEYIRIHQDEIENYVAIDDINLSDDLEGHFVWTSPKLTKKEADKCIKILNG</sequence>
<dbReference type="PATRIC" id="fig|55758.3.peg.2170"/>
<dbReference type="RefSeq" id="WP_066974066.1">
    <property type="nucleotide sequence ID" value="NZ_LWMT01000295.1"/>
</dbReference>
<organism evidence="1 2">
    <name type="scientific">Methanobrevibacter filiformis</name>
    <dbReference type="NCBI Taxonomy" id="55758"/>
    <lineage>
        <taxon>Archaea</taxon>
        <taxon>Methanobacteriati</taxon>
        <taxon>Methanobacteriota</taxon>
        <taxon>Methanomada group</taxon>
        <taxon>Methanobacteria</taxon>
        <taxon>Methanobacteriales</taxon>
        <taxon>Methanobacteriaceae</taxon>
        <taxon>Methanobrevibacter</taxon>
    </lineage>
</organism>
<evidence type="ECO:0000313" key="1">
    <source>
        <dbReference type="EMBL" id="KZX09874.1"/>
    </source>
</evidence>
<protein>
    <submittedName>
        <fullName evidence="1">Uncharacterized protein</fullName>
    </submittedName>
</protein>
<proteinExistence type="predicted"/>
<dbReference type="EMBL" id="LWMT01000295">
    <property type="protein sequence ID" value="KZX09874.1"/>
    <property type="molecule type" value="Genomic_DNA"/>
</dbReference>
<comment type="caution">
    <text evidence="1">The sequence shown here is derived from an EMBL/GenBank/DDBJ whole genome shotgun (WGS) entry which is preliminary data.</text>
</comment>
<reference evidence="1 2" key="1">
    <citation type="submission" date="2016-04" db="EMBL/GenBank/DDBJ databases">
        <title>Genome sequence of Methanobrevibacter filiformis DSM 11501.</title>
        <authorList>
            <person name="Poehlein A."/>
            <person name="Seedorf H."/>
            <person name="Daniel R."/>
        </authorList>
    </citation>
    <scope>NUCLEOTIDE SEQUENCE [LARGE SCALE GENOMIC DNA]</scope>
    <source>
        <strain evidence="1 2">DSM 11501</strain>
    </source>
</reference>